<accession>A0A239UCT7</accession>
<protein>
    <submittedName>
        <fullName evidence="1">Uncharacterized protein</fullName>
    </submittedName>
</protein>
<reference evidence="1 2" key="1">
    <citation type="submission" date="2019-07" db="EMBL/GenBank/DDBJ databases">
        <title>Whole genome shotgun sequence of Staphylococcus piscifermentans NBRC 109625.</title>
        <authorList>
            <person name="Hosoyama A."/>
            <person name="Uohara A."/>
            <person name="Ohji S."/>
            <person name="Ichikawa N."/>
        </authorList>
    </citation>
    <scope>NUCLEOTIDE SEQUENCE [LARGE SCALE GENOMIC DNA]</scope>
    <source>
        <strain evidence="1 2">NBRC 109625</strain>
    </source>
</reference>
<gene>
    <name evidence="1" type="ORF">SPI02_03490</name>
</gene>
<name>A0A239UCT7_9STAP</name>
<dbReference type="NCBIfam" id="TIGR04019">
    <property type="entry name" value="B_thiol_YtxJ"/>
    <property type="match status" value="1"/>
</dbReference>
<evidence type="ECO:0000313" key="1">
    <source>
        <dbReference type="EMBL" id="GEP83764.1"/>
    </source>
</evidence>
<dbReference type="Pfam" id="PF11009">
    <property type="entry name" value="BrxC"/>
    <property type="match status" value="1"/>
</dbReference>
<dbReference type="Proteomes" id="UP000321736">
    <property type="component" value="Unassembled WGS sequence"/>
</dbReference>
<proteinExistence type="predicted"/>
<evidence type="ECO:0000313" key="2">
    <source>
        <dbReference type="Proteomes" id="UP000321736"/>
    </source>
</evidence>
<keyword evidence="2" id="KW-1185">Reference proteome</keyword>
<dbReference type="InterPro" id="IPR022551">
    <property type="entry name" value="BrxC"/>
</dbReference>
<organism evidence="1 2">
    <name type="scientific">Staphylococcus piscifermentans</name>
    <dbReference type="NCBI Taxonomy" id="70258"/>
    <lineage>
        <taxon>Bacteria</taxon>
        <taxon>Bacillati</taxon>
        <taxon>Bacillota</taxon>
        <taxon>Bacilli</taxon>
        <taxon>Bacillales</taxon>
        <taxon>Staphylococcaceae</taxon>
        <taxon>Staphylococcus</taxon>
    </lineage>
</organism>
<dbReference type="RefSeq" id="WP_095106507.1">
    <property type="nucleotide sequence ID" value="NZ_BKAR01000003.1"/>
</dbReference>
<dbReference type="EMBL" id="BKAR01000003">
    <property type="protein sequence ID" value="GEP83764.1"/>
    <property type="molecule type" value="Genomic_DNA"/>
</dbReference>
<dbReference type="InterPro" id="IPR036249">
    <property type="entry name" value="Thioredoxin-like_sf"/>
</dbReference>
<dbReference type="Gene3D" id="3.40.30.10">
    <property type="entry name" value="Glutaredoxin"/>
    <property type="match status" value="1"/>
</dbReference>
<comment type="caution">
    <text evidence="1">The sequence shown here is derived from an EMBL/GenBank/DDBJ whole genome shotgun (WGS) entry which is preliminary data.</text>
</comment>
<dbReference type="OrthoDB" id="677051at2"/>
<sequence>MATKLTSIDQFKQVINDNKYVFILKHSNTCPISANAYDQFNKFLYERDIDGYYLVVQEQRELSDYIAEETGVKHESPQAFYFVEGKVKWHASHDDINVSSLAQAEE</sequence>
<dbReference type="SUPFAM" id="SSF52833">
    <property type="entry name" value="Thioredoxin-like"/>
    <property type="match status" value="1"/>
</dbReference>
<dbReference type="AlphaFoldDB" id="A0A239UCT7"/>